<dbReference type="EMBL" id="AP018052">
    <property type="protein sequence ID" value="BAZ92570.1"/>
    <property type="molecule type" value="Genomic_DNA"/>
</dbReference>
<proteinExistence type="predicted"/>
<evidence type="ECO:0000256" key="1">
    <source>
        <dbReference type="SAM" id="Phobius"/>
    </source>
</evidence>
<dbReference type="KEGG" id="ttc:FOKN1_0166"/>
<keyword evidence="1" id="KW-0472">Membrane</keyword>
<keyword evidence="3" id="KW-1185">Reference proteome</keyword>
<dbReference type="RefSeq" id="WP_096363787.1">
    <property type="nucleotide sequence ID" value="NZ_AP018052.1"/>
</dbReference>
<dbReference type="Pfam" id="PF04612">
    <property type="entry name" value="T2SSM"/>
    <property type="match status" value="1"/>
</dbReference>
<feature type="transmembrane region" description="Helical" evidence="1">
    <location>
        <begin position="21"/>
        <end position="40"/>
    </location>
</feature>
<dbReference type="Proteomes" id="UP000218765">
    <property type="component" value="Chromosome"/>
</dbReference>
<protein>
    <submittedName>
        <fullName evidence="2">MSHA biogenesis protein MshJ</fullName>
    </submittedName>
</protein>
<dbReference type="AlphaFoldDB" id="A0A1Z4VLU4"/>
<sequence length="212" mass="23936">MNMDTFRNWQARIDALSLRERAFLLLTTGLILGYLLYLLLIQPTWQALHQGQAELESLQTRLTALEIRSRDLASGRATPEQERHDRIAALQAQLAERESRLQARLGGVLAPQQAAQLLQSILAQSRGLQLRQLHSHAGAPLFNKGPTAATDGPAVGRYNLTLEMEGGYDATRRFLQQVEQLPWTLFWDSLEYEVKDHPNAMIKLNLYTLGHS</sequence>
<dbReference type="OrthoDB" id="9151209at2"/>
<dbReference type="GO" id="GO:0015627">
    <property type="term" value="C:type II protein secretion system complex"/>
    <property type="evidence" value="ECO:0007669"/>
    <property type="project" value="InterPro"/>
</dbReference>
<dbReference type="GO" id="GO:0015628">
    <property type="term" value="P:protein secretion by the type II secretion system"/>
    <property type="evidence" value="ECO:0007669"/>
    <property type="project" value="InterPro"/>
</dbReference>
<gene>
    <name evidence="2" type="ORF">FOKN1_0166</name>
</gene>
<accession>A0A1Z4VLU4</accession>
<keyword evidence="1" id="KW-1133">Transmembrane helix</keyword>
<reference evidence="2 3" key="1">
    <citation type="submission" date="2017-05" db="EMBL/GenBank/DDBJ databases">
        <title>Thiocyanate degradation by Thiohalobacter thiocyanaticus FOKN1.</title>
        <authorList>
            <person name="Oshiki M."/>
            <person name="Fukushima T."/>
            <person name="Kawano S."/>
            <person name="Nakagawa J."/>
        </authorList>
    </citation>
    <scope>NUCLEOTIDE SEQUENCE [LARGE SCALE GENOMIC DNA]</scope>
    <source>
        <strain evidence="2 3">FOKN1</strain>
    </source>
</reference>
<evidence type="ECO:0000313" key="2">
    <source>
        <dbReference type="EMBL" id="BAZ92570.1"/>
    </source>
</evidence>
<organism evidence="2 3">
    <name type="scientific">Thiohalobacter thiocyanaticus</name>
    <dbReference type="NCBI Taxonomy" id="585455"/>
    <lineage>
        <taxon>Bacteria</taxon>
        <taxon>Pseudomonadati</taxon>
        <taxon>Pseudomonadota</taxon>
        <taxon>Gammaproteobacteria</taxon>
        <taxon>Thiohalobacterales</taxon>
        <taxon>Thiohalobacteraceae</taxon>
        <taxon>Thiohalobacter</taxon>
    </lineage>
</organism>
<evidence type="ECO:0000313" key="3">
    <source>
        <dbReference type="Proteomes" id="UP000218765"/>
    </source>
</evidence>
<keyword evidence="1" id="KW-0812">Transmembrane</keyword>
<name>A0A1Z4VLU4_9GAMM</name>
<dbReference type="InterPro" id="IPR007690">
    <property type="entry name" value="T2SS_GspM"/>
</dbReference>